<evidence type="ECO:0000313" key="3">
    <source>
        <dbReference type="EMBL" id="MBK6087123.1"/>
    </source>
</evidence>
<dbReference type="NCBIfam" id="TIGR02148">
    <property type="entry name" value="Fibro_Slime"/>
    <property type="match status" value="1"/>
</dbReference>
<sequence length="2017" mass="221826">MKQKTNRLHFSTRTIAMILSVIMLIGSIATGSMLSTFAAYLKDNVNSDAVSQAASEGCDIAKSAIPSQDADAANITDNNDAKDTPDLSGFEENEIVRGMKDDLAGTGADADVSQTGADTHYLFFATTDNPSNWSNYVTSTNDTFTFTASQVGLTGGFKTGTNYFIGISSSSSVTNMWSQGGNATVSTSGTAFSSSGKQNNNPYNFARFSLGTAVDSITVAVTHSNGTTNYALSAAIADNNWYLVEGPSWTAAVSSAVFTYNNATGYYEKTVSWTGDNYFRVSQGTTQYSGNNSTSEDYTLSADTSVSLVKNSTKSFKFTAGSSSKEYTIQIDNGSKKIRIKEVSTYTFSLPTVEHAVVKATYNGTTINEGGTLTDLPSNASITINVTPDSLYTCDNMSCTVTGSVIAPTGPATKYTFTMPAVNVPATAISFTLTDQSGNMRTVYFNNYYTRYENVFAYAKTSTGLEPLGPWAGTGMTKLANTNTYSIEVPYAVDKIFFIGYINPASYSTGELTIPWDTYNNKPKYTPINASDPTTTTGGGTWGEYVARTNEYTVSDGDTIKNNPNIYTGITATFYDYYVDSEVDGEWITDISDDNPKDYTNGSNADQSTTKWNPYKELNHALSEYAHDFSVDKPLYFGNLNTNNGGGAVITDKYNNGYPNNYYWNFNLNTNNSINLHPASTAITGLAGSTMTNSTIHYAGTNGAEMAMFDEDFLSGENDKGKVLATILRSPSFPVRKEENVGQTVSSITKLHLDPTGGTWTNDNAVFDAYFWGANLSGTWREFSGSGTDYVADIPNGAEKVIITRNNTHGSGFSVWSQSEDISLTLSGSSAVNKVKFTGWTGGNPDKGKFNTSLDTSLSGCTLTEGHTYYEYDSTGGKDNAYITNIDRTENKHTANIDYYANDAAWSGGTTENKQGFFPFDYANKGGLAKDLGFGMKLEIPFTLNENGLNKDGSAQTFDFSGDDDLWVFVDDKLVLDLGGAHGRTTGSINFNTKQASMDTAAAISSVATSTNVTGAAMTSNFNWFNNTNPNTIHTMTIYYMERGMFDSNLKFGFSFHAIPNLLRTEKKVRTNGANGSTRINSGFFTANTDRNNIGESGKTLFEESFNQDKFSFIQEYSTNGGASYSTAEGKVYTIGSESTNNTVGTAGKYDMVNDRVVNFLGEFDNGNYIRLTETPQTTDYYTYDQKLLLFDDAVSTTEPLAEDTYITKTSDGAVDHYAFQFSESAPSSSALDNLRLRARFENMMRAHTLTLRKAITGTDDTEQFTIKVLFKFPGSNNYIVYPAFYKKVDKNGDEINGNLNPSTGAVTLAANEYIELSGIPENTEIKVVEDLSGNTSYNYIRTTVLDEDSDTVLTEDLTGNEKGVTFMMGDKDQTATVNNSKQLILTHTLHPNNLSDDGTKASTYVKYEILNSNDQPQYTSDEVKNGPLTVNGTYLVSDSSNKLRVTLRTPLADFYNFKEYTVQDGVTETASGENYYMIDGSEGHRGLYSSQSTKTHSSDHKEYTLVNTYSINQLFTNGKLKTNELDYFSEVEKPEFKYQITYNYPAYVKTYGNQSYTYTGTFTDYELEKYMEYSSLILDRKDKSSGSETESFFKTLVNNNAPYEKNFRTEYDFSTAAISHLGSTASSGLYEMSVTVDANPTKVNATFVMPYALSPSTYCTPVVDGNNKVNKASSGDTTSMTFTVYSHDWVNITGKRNPKDTSTDVEPTFIKPALIYYDGEQAYYFQYWSVKTESSYKSAAKEYTRCYDASFNLTVFQNCTIEPVYSTTRWSESDMPSGPSSWDNYERFDPDVMRNKDTMGKVTPVIENLSNEITVAFIENSRNQYNHNGGGTIDNSRKGAGDRIYSDFLLSYNNIAGNQQLNLLDFGTKKVGLVIQPVGTVDPTEGTQTEAEYATQYGAYVSSADFDAIKEYLSNNGSTSGYQFATAQFDARELDNKNRIQYYFGLNNKSFVAYNATTLPELASTYSNNHFKVFRAYAYIVDCTSGNPDWTTLKVNNEATYFTIYDIGSIQNGQKN</sequence>
<dbReference type="EMBL" id="JAEQMG010000010">
    <property type="protein sequence ID" value="MBK6087123.1"/>
    <property type="molecule type" value="Genomic_DNA"/>
</dbReference>
<keyword evidence="2" id="KW-1133">Transmembrane helix</keyword>
<comment type="caution">
    <text evidence="3">The sequence shown here is derived from an EMBL/GenBank/DDBJ whole genome shotgun (WGS) entry which is preliminary data.</text>
</comment>
<evidence type="ECO:0000313" key="4">
    <source>
        <dbReference type="Proteomes" id="UP000633365"/>
    </source>
</evidence>
<feature type="region of interest" description="Disordered" evidence="1">
    <location>
        <begin position="69"/>
        <end position="88"/>
    </location>
</feature>
<feature type="transmembrane region" description="Helical" evidence="2">
    <location>
        <begin position="21"/>
        <end position="41"/>
    </location>
</feature>
<dbReference type="RefSeq" id="WP_186833579.1">
    <property type="nucleotide sequence ID" value="NZ_JAEQMG010000010.1"/>
</dbReference>
<proteinExistence type="predicted"/>
<accession>A0A934TYV9</accession>
<dbReference type="Gene3D" id="2.60.40.1140">
    <property type="entry name" value="Collagen-binding surface protein Cna, B-type domain"/>
    <property type="match status" value="1"/>
</dbReference>
<evidence type="ECO:0000256" key="2">
    <source>
        <dbReference type="SAM" id="Phobius"/>
    </source>
</evidence>
<evidence type="ECO:0000256" key="1">
    <source>
        <dbReference type="SAM" id="MobiDB-lite"/>
    </source>
</evidence>
<feature type="region of interest" description="Disordered" evidence="1">
    <location>
        <begin position="589"/>
        <end position="608"/>
    </location>
</feature>
<keyword evidence="2" id="KW-0812">Transmembrane</keyword>
<organism evidence="3 4">
    <name type="scientific">Ruminococcus difficilis</name>
    <dbReference type="NCBI Taxonomy" id="2763069"/>
    <lineage>
        <taxon>Bacteria</taxon>
        <taxon>Bacillati</taxon>
        <taxon>Bacillota</taxon>
        <taxon>Clostridia</taxon>
        <taxon>Eubacteriales</taxon>
        <taxon>Oscillospiraceae</taxon>
        <taxon>Ruminococcus</taxon>
    </lineage>
</organism>
<dbReference type="Proteomes" id="UP000633365">
    <property type="component" value="Unassembled WGS sequence"/>
</dbReference>
<feature type="compositionally biased region" description="Polar residues" evidence="1">
    <location>
        <begin position="598"/>
        <end position="608"/>
    </location>
</feature>
<name>A0A934TYV9_9FIRM</name>
<keyword evidence="4" id="KW-1185">Reference proteome</keyword>
<dbReference type="InterPro" id="IPR011874">
    <property type="entry name" value="Fibro_Slime"/>
</dbReference>
<gene>
    <name evidence="3" type="ORF">JKK62_00370</name>
</gene>
<feature type="compositionally biased region" description="Low complexity" evidence="1">
    <location>
        <begin position="69"/>
        <end position="78"/>
    </location>
</feature>
<protein>
    <submittedName>
        <fullName evidence="3">Fibro-slime domain-containing protein</fullName>
    </submittedName>
</protein>
<keyword evidence="2" id="KW-0472">Membrane</keyword>
<reference evidence="3" key="1">
    <citation type="submission" date="2021-01" db="EMBL/GenBank/DDBJ databases">
        <title>Genome public.</title>
        <authorList>
            <person name="Liu C."/>
            <person name="Sun Q."/>
        </authorList>
    </citation>
    <scope>NUCLEOTIDE SEQUENCE</scope>
    <source>
        <strain evidence="3">M6</strain>
    </source>
</reference>